<dbReference type="EMBL" id="MF620037">
    <property type="protein sequence ID" value="QCI09199.1"/>
    <property type="molecule type" value="Genomic_DNA"/>
</dbReference>
<protein>
    <recommendedName>
        <fullName evidence="12">ATP synthase complex subunit 8</fullName>
    </recommendedName>
</protein>
<evidence type="ECO:0000256" key="10">
    <source>
        <dbReference type="ARBA" id="ARBA00023128"/>
    </source>
</evidence>
<organism evidence="14">
    <name type="scientific">Hoplistodera incisa</name>
    <dbReference type="NCBI Taxonomy" id="2575656"/>
    <lineage>
        <taxon>Eukaryota</taxon>
        <taxon>Metazoa</taxon>
        <taxon>Ecdysozoa</taxon>
        <taxon>Arthropoda</taxon>
        <taxon>Hexapoda</taxon>
        <taxon>Insecta</taxon>
        <taxon>Pterygota</taxon>
        <taxon>Neoptera</taxon>
        <taxon>Paraneoptera</taxon>
        <taxon>Hemiptera</taxon>
        <taxon>Heteroptera</taxon>
        <taxon>Panheteroptera</taxon>
        <taxon>Pentatomomorpha</taxon>
        <taxon>Pentatomoidea</taxon>
        <taxon>Pentatomidae</taxon>
        <taxon>Pentatominae</taxon>
        <taxon>Hoplistodera</taxon>
    </lineage>
</organism>
<dbReference type="GO" id="GO:0015078">
    <property type="term" value="F:proton transmembrane transporter activity"/>
    <property type="evidence" value="ECO:0007669"/>
    <property type="project" value="InterPro"/>
</dbReference>
<reference evidence="14" key="1">
    <citation type="journal article" date="2019" name="Syst. Entomol.">
        <title>Higher level phylogeny and evolutionary history of Pentatomomorpha (Hemiptera: Heteroptera) inferred from mitochondrial genome sequences.</title>
        <authorList>
            <person name="Liu Y."/>
            <person name="Li H."/>
            <person name="Song F."/>
            <person name="Zhao Y."/>
            <person name="Wilson J.J."/>
            <person name="Cai W."/>
        </authorList>
    </citation>
    <scope>NUCLEOTIDE SEQUENCE</scope>
</reference>
<dbReference type="AlphaFoldDB" id="A0A4D6X041"/>
<evidence type="ECO:0000256" key="6">
    <source>
        <dbReference type="ARBA" id="ARBA00022692"/>
    </source>
</evidence>
<dbReference type="GO" id="GO:0031966">
    <property type="term" value="C:mitochondrial membrane"/>
    <property type="evidence" value="ECO:0007669"/>
    <property type="project" value="UniProtKB-SubCell"/>
</dbReference>
<dbReference type="InterPro" id="IPR001421">
    <property type="entry name" value="ATP8_metazoa"/>
</dbReference>
<feature type="transmembrane region" description="Helical" evidence="13">
    <location>
        <begin position="6"/>
        <end position="29"/>
    </location>
</feature>
<proteinExistence type="inferred from homology"/>
<dbReference type="GO" id="GO:0015986">
    <property type="term" value="P:proton motive force-driven ATP synthesis"/>
    <property type="evidence" value="ECO:0007669"/>
    <property type="project" value="InterPro"/>
</dbReference>
<keyword evidence="8 13" id="KW-1133">Transmembrane helix</keyword>
<comment type="subunit">
    <text evidence="3">F-type ATPases have 2 components, CF(1) - the catalytic core - and CF(0) - the membrane proton channel.</text>
</comment>
<keyword evidence="11 13" id="KW-0472">Membrane</keyword>
<evidence type="ECO:0000256" key="8">
    <source>
        <dbReference type="ARBA" id="ARBA00022989"/>
    </source>
</evidence>
<evidence type="ECO:0000313" key="14">
    <source>
        <dbReference type="EMBL" id="QCI09199.1"/>
    </source>
</evidence>
<name>A0A4D6X041_9HEMI</name>
<sequence length="52" mass="6422">MPQMAPLWWEILFIIFFMTFLIINIMVYFSMNKSMKIKTSDNKKSNQLNWTW</sequence>
<keyword evidence="7 12" id="KW-0375">Hydrogen ion transport</keyword>
<keyword evidence="10 12" id="KW-0496">Mitochondrion</keyword>
<evidence type="ECO:0000256" key="13">
    <source>
        <dbReference type="SAM" id="Phobius"/>
    </source>
</evidence>
<comment type="subcellular location">
    <subcellularLocation>
        <location evidence="1 12">Mitochondrion membrane</location>
        <topology evidence="1 12">Single-pass membrane protein</topology>
    </subcellularLocation>
</comment>
<gene>
    <name evidence="14" type="primary">ATP8</name>
</gene>
<evidence type="ECO:0000256" key="12">
    <source>
        <dbReference type="RuleBase" id="RU003661"/>
    </source>
</evidence>
<evidence type="ECO:0000256" key="1">
    <source>
        <dbReference type="ARBA" id="ARBA00004304"/>
    </source>
</evidence>
<evidence type="ECO:0000256" key="11">
    <source>
        <dbReference type="ARBA" id="ARBA00023136"/>
    </source>
</evidence>
<keyword evidence="9 12" id="KW-0406">Ion transport</keyword>
<accession>A0A4D6X041</accession>
<evidence type="ECO:0000256" key="3">
    <source>
        <dbReference type="ARBA" id="ARBA00011291"/>
    </source>
</evidence>
<evidence type="ECO:0000256" key="9">
    <source>
        <dbReference type="ARBA" id="ARBA00023065"/>
    </source>
</evidence>
<evidence type="ECO:0000256" key="4">
    <source>
        <dbReference type="ARBA" id="ARBA00022448"/>
    </source>
</evidence>
<keyword evidence="6 12" id="KW-0812">Transmembrane</keyword>
<keyword evidence="4 12" id="KW-0813">Transport</keyword>
<evidence type="ECO:0000256" key="7">
    <source>
        <dbReference type="ARBA" id="ARBA00022781"/>
    </source>
</evidence>
<evidence type="ECO:0000256" key="5">
    <source>
        <dbReference type="ARBA" id="ARBA00022547"/>
    </source>
</evidence>
<keyword evidence="5 12" id="KW-0138">CF(0)</keyword>
<geneLocation type="mitochondrion" evidence="14"/>
<dbReference type="Pfam" id="PF00895">
    <property type="entry name" value="ATP-synt_8"/>
    <property type="match status" value="1"/>
</dbReference>
<evidence type="ECO:0000256" key="2">
    <source>
        <dbReference type="ARBA" id="ARBA00008892"/>
    </source>
</evidence>
<dbReference type="GO" id="GO:0045259">
    <property type="term" value="C:proton-transporting ATP synthase complex"/>
    <property type="evidence" value="ECO:0007669"/>
    <property type="project" value="UniProtKB-KW"/>
</dbReference>
<comment type="similarity">
    <text evidence="2 12">Belongs to the ATPase protein 8 family.</text>
</comment>